<dbReference type="EMBL" id="QRVA01000075">
    <property type="protein sequence ID" value="RGS09887.1"/>
    <property type="molecule type" value="Genomic_DNA"/>
</dbReference>
<organism evidence="1 2">
    <name type="scientific">Segatella copri</name>
    <dbReference type="NCBI Taxonomy" id="165179"/>
    <lineage>
        <taxon>Bacteria</taxon>
        <taxon>Pseudomonadati</taxon>
        <taxon>Bacteroidota</taxon>
        <taxon>Bacteroidia</taxon>
        <taxon>Bacteroidales</taxon>
        <taxon>Prevotellaceae</taxon>
        <taxon>Segatella</taxon>
    </lineage>
</organism>
<protein>
    <submittedName>
        <fullName evidence="1">Uncharacterized protein</fullName>
    </submittedName>
</protein>
<dbReference type="Proteomes" id="UP000283872">
    <property type="component" value="Unassembled WGS sequence"/>
</dbReference>
<dbReference type="AlphaFoldDB" id="A0A412H9E6"/>
<evidence type="ECO:0000313" key="2">
    <source>
        <dbReference type="Proteomes" id="UP000283872"/>
    </source>
</evidence>
<reference evidence="1 2" key="1">
    <citation type="submission" date="2018-08" db="EMBL/GenBank/DDBJ databases">
        <title>A genome reference for cultivated species of the human gut microbiota.</title>
        <authorList>
            <person name="Zou Y."/>
            <person name="Xue W."/>
            <person name="Luo G."/>
        </authorList>
    </citation>
    <scope>NUCLEOTIDE SEQUENCE [LARGE SCALE GENOMIC DNA]</scope>
    <source>
        <strain evidence="1 2">AF24-12</strain>
    </source>
</reference>
<evidence type="ECO:0000313" key="1">
    <source>
        <dbReference type="EMBL" id="RGS09887.1"/>
    </source>
</evidence>
<sequence length="71" mass="8270">MSKVKCQSIVLYHIYQLQLLSRFQQNIYRIIKMHLDLVINISLPGIQTKQEMIASQLLSALLHQFLMAKAN</sequence>
<proteinExistence type="predicted"/>
<name>A0A412H9E6_9BACT</name>
<comment type="caution">
    <text evidence="1">The sequence shown here is derived from an EMBL/GenBank/DDBJ whole genome shotgun (WGS) entry which is preliminary data.</text>
</comment>
<gene>
    <name evidence="1" type="ORF">DWY11_15575</name>
</gene>
<accession>A0A412H9E6</accession>